<proteinExistence type="predicted"/>
<feature type="compositionally biased region" description="Basic residues" evidence="1">
    <location>
        <begin position="8"/>
        <end position="22"/>
    </location>
</feature>
<protein>
    <submittedName>
        <fullName evidence="2">Uncharacterized protein</fullName>
    </submittedName>
</protein>
<evidence type="ECO:0000313" key="3">
    <source>
        <dbReference type="Proteomes" id="UP000554235"/>
    </source>
</evidence>
<sequence>MAGNLPPGRHRRTRNRILRGRRNQNPSPYRRHRRSVPNPFAENESVHSDASAVSQALRIGEHSFVASSGLPASLDRLRSGLLTPRILALSATERDEVNSERGDSGSVQTTPEVTEPEDLPVGCWKTDQATRHCPKSQEDAISEYADEAIAANDLIIRNCLIENSVHTDGGKRVKKNKATRARELAMPPTAKSNANREFVAAFEQLDGSNDSVVADEQEG</sequence>
<feature type="region of interest" description="Disordered" evidence="1">
    <location>
        <begin position="1"/>
        <end position="47"/>
    </location>
</feature>
<gene>
    <name evidence="2" type="ORF">FALBO_3716</name>
</gene>
<feature type="region of interest" description="Disordered" evidence="1">
    <location>
        <begin position="92"/>
        <end position="119"/>
    </location>
</feature>
<name>A0A8H4LIH2_9HYPO</name>
<comment type="caution">
    <text evidence="2">The sequence shown here is derived from an EMBL/GenBank/DDBJ whole genome shotgun (WGS) entry which is preliminary data.</text>
</comment>
<evidence type="ECO:0000313" key="2">
    <source>
        <dbReference type="EMBL" id="KAF4469371.1"/>
    </source>
</evidence>
<dbReference type="Proteomes" id="UP000554235">
    <property type="component" value="Unassembled WGS sequence"/>
</dbReference>
<keyword evidence="3" id="KW-1185">Reference proteome</keyword>
<organism evidence="2 3">
    <name type="scientific">Fusarium albosuccineum</name>
    <dbReference type="NCBI Taxonomy" id="1237068"/>
    <lineage>
        <taxon>Eukaryota</taxon>
        <taxon>Fungi</taxon>
        <taxon>Dikarya</taxon>
        <taxon>Ascomycota</taxon>
        <taxon>Pezizomycotina</taxon>
        <taxon>Sordariomycetes</taxon>
        <taxon>Hypocreomycetidae</taxon>
        <taxon>Hypocreales</taxon>
        <taxon>Nectriaceae</taxon>
        <taxon>Fusarium</taxon>
        <taxon>Fusarium decemcellulare species complex</taxon>
    </lineage>
</organism>
<feature type="compositionally biased region" description="Basic and acidic residues" evidence="1">
    <location>
        <begin position="92"/>
        <end position="103"/>
    </location>
</feature>
<evidence type="ECO:0000256" key="1">
    <source>
        <dbReference type="SAM" id="MobiDB-lite"/>
    </source>
</evidence>
<accession>A0A8H4LIH2</accession>
<dbReference type="EMBL" id="JAADYS010000485">
    <property type="protein sequence ID" value="KAF4469371.1"/>
    <property type="molecule type" value="Genomic_DNA"/>
</dbReference>
<dbReference type="AlphaFoldDB" id="A0A8H4LIH2"/>
<reference evidence="2 3" key="1">
    <citation type="submission" date="2020-01" db="EMBL/GenBank/DDBJ databases">
        <title>Identification and distribution of gene clusters putatively required for synthesis of sphingolipid metabolism inhibitors in phylogenetically diverse species of the filamentous fungus Fusarium.</title>
        <authorList>
            <person name="Kim H.-S."/>
            <person name="Busman M."/>
            <person name="Brown D.W."/>
            <person name="Divon H."/>
            <person name="Uhlig S."/>
            <person name="Proctor R.H."/>
        </authorList>
    </citation>
    <scope>NUCLEOTIDE SEQUENCE [LARGE SCALE GENOMIC DNA]</scope>
    <source>
        <strain evidence="2 3">NRRL 20459</strain>
    </source>
</reference>